<reference evidence="2 3" key="1">
    <citation type="submission" date="2022-06" db="EMBL/GenBank/DDBJ databases">
        <title>New Species of the Genus Actinoplanes, ActinopZanes ferrugineus.</title>
        <authorList>
            <person name="Ding P."/>
        </authorList>
    </citation>
    <scope>NUCLEOTIDE SEQUENCE [LARGE SCALE GENOMIC DNA]</scope>
    <source>
        <strain evidence="2 3">TRM88003</strain>
    </source>
</reference>
<dbReference type="EMBL" id="JAMYJR010000032">
    <property type="protein sequence ID" value="MCO8274725.1"/>
    <property type="molecule type" value="Genomic_DNA"/>
</dbReference>
<feature type="compositionally biased region" description="Basic and acidic residues" evidence="1">
    <location>
        <begin position="210"/>
        <end position="221"/>
    </location>
</feature>
<evidence type="ECO:0000256" key="1">
    <source>
        <dbReference type="SAM" id="MobiDB-lite"/>
    </source>
</evidence>
<dbReference type="RefSeq" id="WP_253240791.1">
    <property type="nucleotide sequence ID" value="NZ_JAMYJR010000032.1"/>
</dbReference>
<protein>
    <submittedName>
        <fullName evidence="2">Uncharacterized protein</fullName>
    </submittedName>
</protein>
<accession>A0ABT1DV97</accession>
<keyword evidence="3" id="KW-1185">Reference proteome</keyword>
<proteinExistence type="predicted"/>
<feature type="region of interest" description="Disordered" evidence="1">
    <location>
        <begin position="208"/>
        <end position="236"/>
    </location>
</feature>
<name>A0ABT1DV97_9ACTN</name>
<dbReference type="Proteomes" id="UP001523369">
    <property type="component" value="Unassembled WGS sequence"/>
</dbReference>
<evidence type="ECO:0000313" key="2">
    <source>
        <dbReference type="EMBL" id="MCO8274725.1"/>
    </source>
</evidence>
<gene>
    <name evidence="2" type="ORF">M1L60_29425</name>
</gene>
<evidence type="ECO:0000313" key="3">
    <source>
        <dbReference type="Proteomes" id="UP001523369"/>
    </source>
</evidence>
<comment type="caution">
    <text evidence="2">The sequence shown here is derived from an EMBL/GenBank/DDBJ whole genome shotgun (WGS) entry which is preliminary data.</text>
</comment>
<sequence length="236" mass="26349">MEFRLDFPRGSDFVGGGYSPRAAETYRRIRNSPEDTPIVAANTGIDPRIIEGMRQMRVTAERLIAVDWERRGDRAWSKAALLKEYFRRAARWAAVYGCDDPVPFFDIAACADPSVRADPRVVEDVLGKVEAGGRTVARVVPFILHGAALRATPGLDLPPELEDPFEPLITLFERGGGFHTEKGEVNLEWKSVRMAGWRDRLNDPPLTIHSSDKFDDLDREGLSSSGLGDQLRRGIE</sequence>
<organism evidence="2 3">
    <name type="scientific">Paractinoplanes aksuensis</name>
    <dbReference type="NCBI Taxonomy" id="2939490"/>
    <lineage>
        <taxon>Bacteria</taxon>
        <taxon>Bacillati</taxon>
        <taxon>Actinomycetota</taxon>
        <taxon>Actinomycetes</taxon>
        <taxon>Micromonosporales</taxon>
        <taxon>Micromonosporaceae</taxon>
        <taxon>Paractinoplanes</taxon>
    </lineage>
</organism>